<gene>
    <name evidence="2" type="ORF">NDU88_008799</name>
</gene>
<sequence length="141" mass="16032">MIVAGSWQFRLQNGRNQERSPNFLTRAMNAKADYKEGEFQIRRTPEEEKRETKTETKEKTNERRQRTRRLAVSRTLQQRKRVQKVEYSATSQEATPGTVLSKGQFQTKLGKGEGCGRGEQGSEGSGEGGRQARGEGRRTPK</sequence>
<reference evidence="2" key="1">
    <citation type="journal article" date="2022" name="bioRxiv">
        <title>Sequencing and chromosome-scale assembly of the giantPleurodeles waltlgenome.</title>
        <authorList>
            <person name="Brown T."/>
            <person name="Elewa A."/>
            <person name="Iarovenko S."/>
            <person name="Subramanian E."/>
            <person name="Araus A.J."/>
            <person name="Petzold A."/>
            <person name="Susuki M."/>
            <person name="Suzuki K.-i.T."/>
            <person name="Hayashi T."/>
            <person name="Toyoda A."/>
            <person name="Oliveira C."/>
            <person name="Osipova E."/>
            <person name="Leigh N.D."/>
            <person name="Simon A."/>
            <person name="Yun M.H."/>
        </authorList>
    </citation>
    <scope>NUCLEOTIDE SEQUENCE</scope>
    <source>
        <strain evidence="2">20211129_DDA</strain>
        <tissue evidence="2">Liver</tissue>
    </source>
</reference>
<keyword evidence="3" id="KW-1185">Reference proteome</keyword>
<evidence type="ECO:0000256" key="1">
    <source>
        <dbReference type="SAM" id="MobiDB-lite"/>
    </source>
</evidence>
<comment type="caution">
    <text evidence="2">The sequence shown here is derived from an EMBL/GenBank/DDBJ whole genome shotgun (WGS) entry which is preliminary data.</text>
</comment>
<proteinExistence type="predicted"/>
<dbReference type="Proteomes" id="UP001066276">
    <property type="component" value="Chromosome 5"/>
</dbReference>
<feature type="compositionally biased region" description="Basic and acidic residues" evidence="1">
    <location>
        <begin position="130"/>
        <end position="141"/>
    </location>
</feature>
<feature type="compositionally biased region" description="Gly residues" evidence="1">
    <location>
        <begin position="117"/>
        <end position="129"/>
    </location>
</feature>
<evidence type="ECO:0000313" key="3">
    <source>
        <dbReference type="Proteomes" id="UP001066276"/>
    </source>
</evidence>
<protein>
    <submittedName>
        <fullName evidence="2">Uncharacterized protein</fullName>
    </submittedName>
</protein>
<dbReference type="EMBL" id="JANPWB010000009">
    <property type="protein sequence ID" value="KAJ1156074.1"/>
    <property type="molecule type" value="Genomic_DNA"/>
</dbReference>
<accession>A0AAV7RTF4</accession>
<dbReference type="AlphaFoldDB" id="A0AAV7RTF4"/>
<feature type="compositionally biased region" description="Basic residues" evidence="1">
    <location>
        <begin position="65"/>
        <end position="82"/>
    </location>
</feature>
<feature type="compositionally biased region" description="Basic and acidic residues" evidence="1">
    <location>
        <begin position="32"/>
        <end position="64"/>
    </location>
</feature>
<name>A0AAV7RTF4_PLEWA</name>
<evidence type="ECO:0000313" key="2">
    <source>
        <dbReference type="EMBL" id="KAJ1156074.1"/>
    </source>
</evidence>
<organism evidence="2 3">
    <name type="scientific">Pleurodeles waltl</name>
    <name type="common">Iberian ribbed newt</name>
    <dbReference type="NCBI Taxonomy" id="8319"/>
    <lineage>
        <taxon>Eukaryota</taxon>
        <taxon>Metazoa</taxon>
        <taxon>Chordata</taxon>
        <taxon>Craniata</taxon>
        <taxon>Vertebrata</taxon>
        <taxon>Euteleostomi</taxon>
        <taxon>Amphibia</taxon>
        <taxon>Batrachia</taxon>
        <taxon>Caudata</taxon>
        <taxon>Salamandroidea</taxon>
        <taxon>Salamandridae</taxon>
        <taxon>Pleurodelinae</taxon>
        <taxon>Pleurodeles</taxon>
    </lineage>
</organism>
<feature type="compositionally biased region" description="Polar residues" evidence="1">
    <location>
        <begin position="9"/>
        <end position="23"/>
    </location>
</feature>
<feature type="region of interest" description="Disordered" evidence="1">
    <location>
        <begin position="1"/>
        <end position="141"/>
    </location>
</feature>